<evidence type="ECO:0000313" key="2">
    <source>
        <dbReference type="EMBL" id="MBM7631357.1"/>
    </source>
</evidence>
<gene>
    <name evidence="2" type="ORF">JOD17_000448</name>
</gene>
<evidence type="ECO:0000313" key="3">
    <source>
        <dbReference type="Proteomes" id="UP000741863"/>
    </source>
</evidence>
<dbReference type="Proteomes" id="UP000741863">
    <property type="component" value="Unassembled WGS sequence"/>
</dbReference>
<sequence length="105" mass="11899">MSRATENTQFTCEHCGMVVEPLENGSYRNHCPSCLYSKHVDVIPGDRASTCHSLMEPIDLKSHSKKGFQLLHRCLACGHEQYNKIAENTAQSDDIIAFMRTRSRD</sequence>
<name>A0ABS2P7H3_9BACL</name>
<organism evidence="2 3">
    <name type="scientific">Geomicrobium sediminis</name>
    <dbReference type="NCBI Taxonomy" id="1347788"/>
    <lineage>
        <taxon>Bacteria</taxon>
        <taxon>Bacillati</taxon>
        <taxon>Bacillota</taxon>
        <taxon>Bacilli</taxon>
        <taxon>Bacillales</taxon>
        <taxon>Geomicrobium</taxon>
    </lineage>
</organism>
<proteinExistence type="predicted"/>
<dbReference type="RefSeq" id="WP_338028740.1">
    <property type="nucleotide sequence ID" value="NZ_JAFBEC010000001.1"/>
</dbReference>
<dbReference type="Pfam" id="PF12647">
    <property type="entry name" value="RNHCP"/>
    <property type="match status" value="1"/>
</dbReference>
<feature type="domain" description="RNHCP" evidence="1">
    <location>
        <begin position="8"/>
        <end position="91"/>
    </location>
</feature>
<dbReference type="InterPro" id="IPR024439">
    <property type="entry name" value="RNHCP"/>
</dbReference>
<accession>A0ABS2P7H3</accession>
<protein>
    <submittedName>
        <fullName evidence="2">DNA-directed RNA polymerase subunit RPC12/RpoP</fullName>
    </submittedName>
</protein>
<dbReference type="GO" id="GO:0000428">
    <property type="term" value="C:DNA-directed RNA polymerase complex"/>
    <property type="evidence" value="ECO:0007669"/>
    <property type="project" value="UniProtKB-KW"/>
</dbReference>
<dbReference type="EMBL" id="JAFBEC010000001">
    <property type="protein sequence ID" value="MBM7631357.1"/>
    <property type="molecule type" value="Genomic_DNA"/>
</dbReference>
<keyword evidence="2" id="KW-0240">DNA-directed RNA polymerase</keyword>
<comment type="caution">
    <text evidence="2">The sequence shown here is derived from an EMBL/GenBank/DDBJ whole genome shotgun (WGS) entry which is preliminary data.</text>
</comment>
<keyword evidence="3" id="KW-1185">Reference proteome</keyword>
<keyword evidence="2" id="KW-0804">Transcription</keyword>
<evidence type="ECO:0000259" key="1">
    <source>
        <dbReference type="Pfam" id="PF12647"/>
    </source>
</evidence>
<reference evidence="2 3" key="1">
    <citation type="submission" date="2021-01" db="EMBL/GenBank/DDBJ databases">
        <title>Genomic Encyclopedia of Type Strains, Phase IV (KMG-IV): sequencing the most valuable type-strain genomes for metagenomic binning, comparative biology and taxonomic classification.</title>
        <authorList>
            <person name="Goeker M."/>
        </authorList>
    </citation>
    <scope>NUCLEOTIDE SEQUENCE [LARGE SCALE GENOMIC DNA]</scope>
    <source>
        <strain evidence="2 3">DSM 25540</strain>
    </source>
</reference>